<dbReference type="PANTHER" id="PTHR10572">
    <property type="entry name" value="3-HYDROXY-3-METHYLGLUTARYL-COENZYME A REDUCTASE"/>
    <property type="match status" value="1"/>
</dbReference>
<proteinExistence type="inferred from homology"/>
<comment type="similarity">
    <text evidence="2">Belongs to the HMG-CoA reductase family.</text>
</comment>
<dbReference type="GO" id="GO:0005789">
    <property type="term" value="C:endoplasmic reticulum membrane"/>
    <property type="evidence" value="ECO:0007669"/>
    <property type="project" value="TreeGrafter"/>
</dbReference>
<dbReference type="GO" id="GO:0016126">
    <property type="term" value="P:sterol biosynthetic process"/>
    <property type="evidence" value="ECO:0007669"/>
    <property type="project" value="TreeGrafter"/>
</dbReference>
<dbReference type="Gene3D" id="3.30.70.420">
    <property type="entry name" value="Hydroxymethylglutaryl-CoA reductase, class I/II, NAD/NADP-binding domain"/>
    <property type="match status" value="1"/>
</dbReference>
<dbReference type="InterPro" id="IPR023076">
    <property type="entry name" value="HMG_CoA_Rdtase_CS"/>
</dbReference>
<dbReference type="EC" id="1.1.1.34" evidence="3"/>
<dbReference type="Gene3D" id="3.90.770.10">
    <property type="entry name" value="3-hydroxy-3-methylglutaryl-coenzyme A Reductase, Chain A, domain 2"/>
    <property type="match status" value="1"/>
</dbReference>
<dbReference type="AlphaFoldDB" id="A0A2J8VTB1"/>
<accession>A0A2J8VTB1</accession>
<gene>
    <name evidence="5" type="ORF">CR201_G0016007</name>
</gene>
<reference evidence="5" key="1">
    <citation type="submission" date="2017-12" db="EMBL/GenBank/DDBJ databases">
        <title>High-resolution comparative analysis of great ape genomes.</title>
        <authorList>
            <person name="Pollen A."/>
            <person name="Hastie A."/>
            <person name="Hormozdiari F."/>
            <person name="Dougherty M."/>
            <person name="Liu R."/>
            <person name="Chaisson M."/>
            <person name="Hoppe E."/>
            <person name="Hill C."/>
            <person name="Pang A."/>
            <person name="Hillier L."/>
            <person name="Baker C."/>
            <person name="Armstrong J."/>
            <person name="Shendure J."/>
            <person name="Paten B."/>
            <person name="Wilson R."/>
            <person name="Chao H."/>
            <person name="Schneider V."/>
            <person name="Ventura M."/>
            <person name="Kronenberg Z."/>
            <person name="Murali S."/>
            <person name="Gordon D."/>
            <person name="Cantsilieris S."/>
            <person name="Munson K."/>
            <person name="Nelson B."/>
            <person name="Raja A."/>
            <person name="Underwood J."/>
            <person name="Diekhans M."/>
            <person name="Fiddes I."/>
            <person name="Haussler D."/>
            <person name="Eichler E."/>
        </authorList>
    </citation>
    <scope>NUCLEOTIDE SEQUENCE [LARGE SCALE GENOMIC DNA]</scope>
    <source>
        <strain evidence="5">Susie</strain>
    </source>
</reference>
<dbReference type="InterPro" id="IPR002202">
    <property type="entry name" value="HMG_CoA_Rdtase"/>
</dbReference>
<dbReference type="SUPFAM" id="SSF56542">
    <property type="entry name" value="Substrate-binding domain of HMG-CoA reductase"/>
    <property type="match status" value="1"/>
</dbReference>
<keyword evidence="4" id="KW-0560">Oxidoreductase</keyword>
<dbReference type="InterPro" id="IPR009023">
    <property type="entry name" value="HMG_CoA_Rdtase_NAD(P)-bd_sf"/>
</dbReference>
<dbReference type="PANTHER" id="PTHR10572:SF24">
    <property type="entry name" value="3-HYDROXY-3-METHYLGLUTARYL-COENZYME A REDUCTASE"/>
    <property type="match status" value="1"/>
</dbReference>
<organism evidence="5">
    <name type="scientific">Pongo abelii</name>
    <name type="common">Sumatran orangutan</name>
    <name type="synonym">Pongo pygmaeus abelii</name>
    <dbReference type="NCBI Taxonomy" id="9601"/>
    <lineage>
        <taxon>Eukaryota</taxon>
        <taxon>Metazoa</taxon>
        <taxon>Chordata</taxon>
        <taxon>Craniata</taxon>
        <taxon>Vertebrata</taxon>
        <taxon>Euteleostomi</taxon>
        <taxon>Mammalia</taxon>
        <taxon>Eutheria</taxon>
        <taxon>Euarchontoglires</taxon>
        <taxon>Primates</taxon>
        <taxon>Haplorrhini</taxon>
        <taxon>Catarrhini</taxon>
        <taxon>Hominidae</taxon>
        <taxon>Pongo</taxon>
    </lineage>
</organism>
<evidence type="ECO:0000256" key="1">
    <source>
        <dbReference type="ARBA" id="ARBA00005084"/>
    </source>
</evidence>
<evidence type="ECO:0000256" key="4">
    <source>
        <dbReference type="ARBA" id="ARBA00023002"/>
    </source>
</evidence>
<dbReference type="InterPro" id="IPR023074">
    <property type="entry name" value="HMG_CoA_Rdtase_cat_sf"/>
</dbReference>
<dbReference type="GO" id="GO:0005778">
    <property type="term" value="C:peroxisomal membrane"/>
    <property type="evidence" value="ECO:0007669"/>
    <property type="project" value="TreeGrafter"/>
</dbReference>
<protein>
    <recommendedName>
        <fullName evidence="3">hydroxymethylglutaryl-CoA reductase (NADPH)</fullName>
        <ecNumber evidence="3">1.1.1.34</ecNumber>
    </recommendedName>
</protein>
<evidence type="ECO:0000256" key="3">
    <source>
        <dbReference type="ARBA" id="ARBA00012999"/>
    </source>
</evidence>
<feature type="non-terminal residue" evidence="5">
    <location>
        <position position="1"/>
    </location>
</feature>
<dbReference type="PROSITE" id="PS01192">
    <property type="entry name" value="HMG_COA_REDUCTASE_3"/>
    <property type="match status" value="1"/>
</dbReference>
<comment type="pathway">
    <text evidence="1">Metabolic intermediate biosynthesis; (R)-mevalonate biosynthesis; (R)-mevalonate from acetyl-CoA: step 3/3.</text>
</comment>
<dbReference type="InterPro" id="IPR009029">
    <property type="entry name" value="HMG_CoA_Rdtase_sub-bd_dom_sf"/>
</dbReference>
<evidence type="ECO:0000313" key="5">
    <source>
        <dbReference type="EMBL" id="PNJ60760.1"/>
    </source>
</evidence>
<name>A0A2J8VTB1_PONAB</name>
<dbReference type="Pfam" id="PF00368">
    <property type="entry name" value="HMG-CoA_red"/>
    <property type="match status" value="1"/>
</dbReference>
<dbReference type="PROSITE" id="PS50065">
    <property type="entry name" value="HMG_COA_REDUCTASE_4"/>
    <property type="match status" value="1"/>
</dbReference>
<sequence length="115" mass="12307">YFPEMQILAVSGNYCTDKKPAAINWIEGRGKSVVCEAVIPAKVVREMLGVQGACKDNPGENARQLARIVCGTVMAGELSLMAALAAGHLVKSHMIHNRSKINLQDLQGACTKKTA</sequence>
<dbReference type="GO" id="GO:0004420">
    <property type="term" value="F:hydroxymethylglutaryl-CoA reductase (NADPH) activity"/>
    <property type="evidence" value="ECO:0007669"/>
    <property type="project" value="UniProtKB-EC"/>
</dbReference>
<dbReference type="GO" id="GO:0015936">
    <property type="term" value="P:coenzyme A metabolic process"/>
    <property type="evidence" value="ECO:0007669"/>
    <property type="project" value="InterPro"/>
</dbReference>
<dbReference type="SMR" id="A0A2J8VTB1"/>
<dbReference type="SUPFAM" id="SSF55035">
    <property type="entry name" value="NAD-binding domain of HMG-CoA reductase"/>
    <property type="match status" value="1"/>
</dbReference>
<dbReference type="EMBL" id="NDHI03003409">
    <property type="protein sequence ID" value="PNJ60760.1"/>
    <property type="molecule type" value="Genomic_DNA"/>
</dbReference>
<evidence type="ECO:0000256" key="2">
    <source>
        <dbReference type="ARBA" id="ARBA00007661"/>
    </source>
</evidence>
<comment type="caution">
    <text evidence="5">The sequence shown here is derived from an EMBL/GenBank/DDBJ whole genome shotgun (WGS) entry which is preliminary data.</text>
</comment>
<dbReference type="GO" id="GO:0008299">
    <property type="term" value="P:isoprenoid biosynthetic process"/>
    <property type="evidence" value="ECO:0007669"/>
    <property type="project" value="TreeGrafter"/>
</dbReference>